<dbReference type="Proteomes" id="UP000274046">
    <property type="component" value="Unassembled WGS sequence"/>
</dbReference>
<dbReference type="EMBL" id="RBEE01000016">
    <property type="protein sequence ID" value="RNL53270.1"/>
    <property type="molecule type" value="Genomic_DNA"/>
</dbReference>
<dbReference type="InterPro" id="IPR026341">
    <property type="entry name" value="T9SS_type_B"/>
</dbReference>
<dbReference type="OrthoDB" id="355609at2"/>
<comment type="caution">
    <text evidence="1">The sequence shown here is derived from an EMBL/GenBank/DDBJ whole genome shotgun (WGS) entry which is preliminary data.</text>
</comment>
<evidence type="ECO:0000313" key="1">
    <source>
        <dbReference type="EMBL" id="RNL53270.1"/>
    </source>
</evidence>
<protein>
    <submittedName>
        <fullName evidence="1">Gliding motility-associated C-terminal domain-containing protein</fullName>
    </submittedName>
</protein>
<gene>
    <name evidence="1" type="ORF">D7004_10360</name>
</gene>
<dbReference type="RefSeq" id="WP_148042785.1">
    <property type="nucleotide sequence ID" value="NZ_RBEE01000016.1"/>
</dbReference>
<accession>A0A3N0BVQ2</accession>
<proteinExistence type="predicted"/>
<reference evidence="1 2" key="1">
    <citation type="submission" date="2018-10" db="EMBL/GenBank/DDBJ databases">
        <title>Genome sequencing of Pedobacter jejuensis TNB23.</title>
        <authorList>
            <person name="Cho Y.-J."/>
            <person name="Cho A."/>
            <person name="Kim O.-S."/>
        </authorList>
    </citation>
    <scope>NUCLEOTIDE SEQUENCE [LARGE SCALE GENOMIC DNA]</scope>
    <source>
        <strain evidence="1 2">TNB23</strain>
    </source>
</reference>
<dbReference type="NCBIfam" id="TIGR04131">
    <property type="entry name" value="Bac_Flav_CTERM"/>
    <property type="match status" value="1"/>
</dbReference>
<name>A0A3N0BVQ2_9SPHI</name>
<feature type="non-terminal residue" evidence="1">
    <location>
        <position position="1"/>
    </location>
</feature>
<dbReference type="AlphaFoldDB" id="A0A3N0BVQ2"/>
<evidence type="ECO:0000313" key="2">
    <source>
        <dbReference type="Proteomes" id="UP000274046"/>
    </source>
</evidence>
<keyword evidence="2" id="KW-1185">Reference proteome</keyword>
<organism evidence="1 2">
    <name type="scientific">Pedobacter jejuensis</name>
    <dbReference type="NCBI Taxonomy" id="1268550"/>
    <lineage>
        <taxon>Bacteria</taxon>
        <taxon>Pseudomonadati</taxon>
        <taxon>Bacteroidota</taxon>
        <taxon>Sphingobacteriia</taxon>
        <taxon>Sphingobacteriales</taxon>
        <taxon>Sphingobacteriaceae</taxon>
        <taxon>Pedobacter</taxon>
    </lineage>
</organism>
<sequence length="953" mass="95669">TIDPAKAEASAPSVTVTAQPVCGMPTGSISITGITGYLYSVDGGTYSATLVYTNLAPGTHSITAKSSDGCISTATSITIYPAKAEASAPSVTVTAQPVCGTPTGSISITGTSGYVYSVDGGAYTSTLTYSNLAPGTHSITAQSPDACVSNSTTITIDPAKAEASAPSVTVTAQPVCGTPTGSISITGTTGFLYSVDGGTYSATLTYSNLAPGTHSITAQSPDACVSNSTTITIDPAKAEAIAPVVTVIAQPVCGTPTGSISITGTTGYLYSVDGGTYSATLVYTNLAPGTHSITAQSPDACVSNSTTVTIDPAKAEASAPSVTVTAQPVCGTPTGSISITATTGYLYSVDGGTYSATLVYTNLAPGTHSISAQSSDGCTSTATTVTIDPAKAEASAPSVTVTAQPVCGTPTGSISIAGTTGYLYSVDGGVYTSTLTYSNLAPGTHSITAQSSDGCISTATTITIDPAKAEASAPNVTVTAQPVCGTPTGSISIAGTTGYLYSVDGGVYTSTLTYSNLAPGTHSITAQSPDACVSNSTTVTIDPAKAEASAPSVTVTAQPVCGTPTGSISITGTTGYLYSVDGGTYSATLVYSNLAPGTHSITAKSSDGCLSNSTTVSINQQPASPSATISYSQSEYAATGSINVIRTGLSGGTYSSNIVGLSIDANTGTINLGLSKPNQTYVVTYSFGSGLCTGTATIGIKINSIPATIGYGKTSFCATGTARVTRTGPAGGTYTSNAIGLSINAATGEINLASSNVGSYEVSYAYQNGSTTASATTVVTINPNPVAIITSDLGLEVSKGELVTLTASGGTSYEWSGTDILNGQNTSVLTVRPKTTSTYTLVATNASGCTNVSQITITVKEDYKLLPNNVITPNGDGKNDTWVIKNLDYYPSNKVSIYDRAGRLVYSKKGYTNDWDGSYNGNPLNEDAYIYVIDMGSGIGVIRGAVSIIRDNN</sequence>
<dbReference type="Pfam" id="PF13585">
    <property type="entry name" value="CHU_C"/>
    <property type="match status" value="1"/>
</dbReference>